<dbReference type="AlphaFoldDB" id="A0A062HSH0"/>
<dbReference type="EMBL" id="JMOD01000131">
    <property type="protein sequence ID" value="KCY11814.1"/>
    <property type="molecule type" value="Genomic_DNA"/>
</dbReference>
<feature type="region of interest" description="Disordered" evidence="1">
    <location>
        <begin position="60"/>
        <end position="84"/>
    </location>
</feature>
<dbReference type="PATRIC" id="fig|1310697.3.peg.3710"/>
<sequence length="535" mass="59384">MMAQPQVNLQKSVLNTPLTRRSILIGGMTLPAVSMLTGCGGGGGGGEVESDVVIPIAPFDPDTTPQIPDQGEKTEPEQGTEPIISPDAVKMNVGIYNFEYNSFEQLRARRKVSKGTAGSVLVTNKDGTETAWESIVDYVKRSVDHRFVLLYRGMLTAFAERPPQDYDVTFFTAPEFYWNVPWTDFLNTDEVLVVADLFLELVTQKVRSLIAKFPECDYGKLVLLPGTIAVLKPSVNIFNKDGSDASTDKNPILEATNHLVCVHNLSLNDEHQRPAYMVWPKRTVSWIDFIGDTRCDRGDELGNNASNPDLENYAHVCTLNGEEKLVVKIQRVSSDKVQAFDDYGRQLLDTTFNNELIEGLPFGINICLDYAVASTTTDKYRMAQLKNTEFKLDFVIAAGIRLNAKNYQDASTVQYAIHNDGIQGSNQNPYQVKYEYFSNVSQIFYDKRIGAPYLLSLPALGTTADGSRQSTTMISVDNSTDFTYPERYSGMPSITDEINPANVRVWSLPVDVTDTLKTQETVTAMKSENCEAAVA</sequence>
<proteinExistence type="predicted"/>
<gene>
    <name evidence="2" type="ORF">J596_3920</name>
</gene>
<dbReference type="RefSeq" id="WP_005137837.1">
    <property type="nucleotide sequence ID" value="NZ_JMOD01000131.1"/>
</dbReference>
<name>A0A062HSH0_ACIBA</name>
<dbReference type="Proteomes" id="UP000027327">
    <property type="component" value="Unassembled WGS sequence"/>
</dbReference>
<keyword evidence="2" id="KW-0449">Lipoprotein</keyword>
<reference evidence="2 3" key="1">
    <citation type="submission" date="2014-04" db="EMBL/GenBank/DDBJ databases">
        <title>Comparative genomics and transcriptomics to identify genetic mechanisms underlying the emergence of carbapenem resistant Acinetobacter baumannii (CRAb).</title>
        <authorList>
            <person name="Harris A.D."/>
            <person name="Johnson K.J."/>
            <person name="George J."/>
            <person name="Nadendla S."/>
            <person name="Daugherty S.C."/>
            <person name="Parankush S."/>
            <person name="Sadzewicz L."/>
            <person name="Tallon L."/>
            <person name="Sengamalay N."/>
            <person name="Hazen T.H."/>
            <person name="Rasko D.A."/>
        </authorList>
    </citation>
    <scope>NUCLEOTIDE SEQUENCE [LARGE SCALE GENOMIC DNA]</scope>
    <source>
        <strain evidence="2 3">21072</strain>
    </source>
</reference>
<organism evidence="2 3">
    <name type="scientific">Acinetobacter baumannii 21072</name>
    <dbReference type="NCBI Taxonomy" id="1310697"/>
    <lineage>
        <taxon>Bacteria</taxon>
        <taxon>Pseudomonadati</taxon>
        <taxon>Pseudomonadota</taxon>
        <taxon>Gammaproteobacteria</taxon>
        <taxon>Moraxellales</taxon>
        <taxon>Moraxellaceae</taxon>
        <taxon>Acinetobacter</taxon>
        <taxon>Acinetobacter calcoaceticus/baumannii complex</taxon>
    </lineage>
</organism>
<evidence type="ECO:0000256" key="1">
    <source>
        <dbReference type="SAM" id="MobiDB-lite"/>
    </source>
</evidence>
<comment type="caution">
    <text evidence="2">The sequence shown here is derived from an EMBL/GenBank/DDBJ whole genome shotgun (WGS) entry which is preliminary data.</text>
</comment>
<evidence type="ECO:0000313" key="3">
    <source>
        <dbReference type="Proteomes" id="UP000027327"/>
    </source>
</evidence>
<protein>
    <submittedName>
        <fullName evidence="2">Putative lipoprotein</fullName>
    </submittedName>
</protein>
<accession>A0A062HSH0</accession>
<evidence type="ECO:0000313" key="2">
    <source>
        <dbReference type="EMBL" id="KCY11814.1"/>
    </source>
</evidence>